<organism evidence="2">
    <name type="scientific">marine metagenome</name>
    <dbReference type="NCBI Taxonomy" id="408172"/>
    <lineage>
        <taxon>unclassified sequences</taxon>
        <taxon>metagenomes</taxon>
        <taxon>ecological metagenomes</taxon>
    </lineage>
</organism>
<gene>
    <name evidence="2" type="ORF">METZ01_LOCUS353899</name>
</gene>
<evidence type="ECO:0000256" key="1">
    <source>
        <dbReference type="SAM" id="MobiDB-lite"/>
    </source>
</evidence>
<accession>A0A382RV41</accession>
<reference evidence="2" key="1">
    <citation type="submission" date="2018-05" db="EMBL/GenBank/DDBJ databases">
        <authorList>
            <person name="Lanie J.A."/>
            <person name="Ng W.-L."/>
            <person name="Kazmierczak K.M."/>
            <person name="Andrzejewski T.M."/>
            <person name="Davidsen T.M."/>
            <person name="Wayne K.J."/>
            <person name="Tettelin H."/>
            <person name="Glass J.I."/>
            <person name="Rusch D."/>
            <person name="Podicherti R."/>
            <person name="Tsui H.-C.T."/>
            <person name="Winkler M.E."/>
        </authorList>
    </citation>
    <scope>NUCLEOTIDE SEQUENCE</scope>
</reference>
<dbReference type="EMBL" id="UINC01124117">
    <property type="protein sequence ID" value="SVD01045.1"/>
    <property type="molecule type" value="Genomic_DNA"/>
</dbReference>
<name>A0A382RV41_9ZZZZ</name>
<protein>
    <recommendedName>
        <fullName evidence="3">SMP-30/Gluconolactonase/LRE-like region domain-containing protein</fullName>
    </recommendedName>
</protein>
<sequence>MQRLYRSTNHTLHNAQGLAIGADGTMYLSGYSTSGDTQTAKIMRGVVDASGVPTWSPVATTEPFEQRRATRGTITGSIRTS</sequence>
<feature type="compositionally biased region" description="Polar residues" evidence="1">
    <location>
        <begin position="72"/>
        <end position="81"/>
    </location>
</feature>
<feature type="region of interest" description="Disordered" evidence="1">
    <location>
        <begin position="52"/>
        <end position="81"/>
    </location>
</feature>
<dbReference type="AlphaFoldDB" id="A0A382RV41"/>
<proteinExistence type="predicted"/>
<evidence type="ECO:0008006" key="3">
    <source>
        <dbReference type="Google" id="ProtNLM"/>
    </source>
</evidence>
<evidence type="ECO:0000313" key="2">
    <source>
        <dbReference type="EMBL" id="SVD01045.1"/>
    </source>
</evidence>